<protein>
    <submittedName>
        <fullName evidence="1">Uncharacterized protein</fullName>
    </submittedName>
</protein>
<dbReference type="EMBL" id="LAZR01055137">
    <property type="protein sequence ID" value="KKK77057.1"/>
    <property type="molecule type" value="Genomic_DNA"/>
</dbReference>
<name>A0A0F8Y6J6_9ZZZZ</name>
<dbReference type="SUPFAM" id="SSF75011">
    <property type="entry name" value="3-carboxy-cis,cis-mucoante lactonizing enzyme"/>
    <property type="match status" value="1"/>
</dbReference>
<reference evidence="1" key="1">
    <citation type="journal article" date="2015" name="Nature">
        <title>Complex archaea that bridge the gap between prokaryotes and eukaryotes.</title>
        <authorList>
            <person name="Spang A."/>
            <person name="Saw J.H."/>
            <person name="Jorgensen S.L."/>
            <person name="Zaremba-Niedzwiedzka K."/>
            <person name="Martijn J."/>
            <person name="Lind A.E."/>
            <person name="van Eijk R."/>
            <person name="Schleper C."/>
            <person name="Guy L."/>
            <person name="Ettema T.J."/>
        </authorList>
    </citation>
    <scope>NUCLEOTIDE SEQUENCE</scope>
</reference>
<gene>
    <name evidence="1" type="ORF">LCGC14_2857430</name>
</gene>
<organism evidence="1">
    <name type="scientific">marine sediment metagenome</name>
    <dbReference type="NCBI Taxonomy" id="412755"/>
    <lineage>
        <taxon>unclassified sequences</taxon>
        <taxon>metagenomes</taxon>
        <taxon>ecological metagenomes</taxon>
    </lineage>
</organism>
<feature type="non-terminal residue" evidence="1">
    <location>
        <position position="395"/>
    </location>
</feature>
<evidence type="ECO:0000313" key="1">
    <source>
        <dbReference type="EMBL" id="KKK77057.1"/>
    </source>
</evidence>
<comment type="caution">
    <text evidence="1">The sequence shown here is derived from an EMBL/GenBank/DDBJ whole genome shotgun (WGS) entry which is preliminary data.</text>
</comment>
<sequence length="395" mass="42445">IGNAWQWHKWNGTTNAWDAQASRTTAHTETNVCMAATAGANGKAYALMLNGAISWYDPTANTNGNEGGGGSVVNGASMWADESYVWVYSGARIHRYDIADSYAQELIANDGDGVDVFALSADFTTKPIIPEWSCTRATTTSEGIFYVKNVFVGGLPVAKVWRVDRDASGSYILTPIGTLPKGQIAIEIAHHLGSILITTVPNHYRAVANADDQKVTTYHVTGKSIGAVGSPLGGTNIDETPVWMLGTHNEMLFIGGRKRLWSYDARVGAFHAVHVESATKYTNHGSGFTDMVTVQSADGAGVLLMHTSQDNLSAAPYLELLVEDSLITTSDDTAFVTSNWFDFELPMEEKTIHEVFYDASNIRTNSTVLIQVSADGAAFSTVATITGGVSTNTIR</sequence>
<feature type="non-terminal residue" evidence="1">
    <location>
        <position position="1"/>
    </location>
</feature>
<dbReference type="AlphaFoldDB" id="A0A0F8Y6J6"/>
<accession>A0A0F8Y6J6</accession>
<proteinExistence type="predicted"/>